<gene>
    <name evidence="2" type="ORF">N780_01815</name>
</gene>
<feature type="signal peptide" evidence="1">
    <location>
        <begin position="1"/>
        <end position="27"/>
    </location>
</feature>
<reference evidence="2 3" key="1">
    <citation type="submission" date="2013-08" db="EMBL/GenBank/DDBJ databases">
        <title>Genome of Pontibacillus chungwhensis.</title>
        <authorList>
            <person name="Wang Q."/>
            <person name="Wang G."/>
        </authorList>
    </citation>
    <scope>NUCLEOTIDE SEQUENCE [LARGE SCALE GENOMIC DNA]</scope>
    <source>
        <strain evidence="2 3">BH030062</strain>
    </source>
</reference>
<dbReference type="EMBL" id="AVBG01000003">
    <property type="protein sequence ID" value="KGP92392.1"/>
    <property type="molecule type" value="Genomic_DNA"/>
</dbReference>
<dbReference type="AlphaFoldDB" id="A0A0A2UVU7"/>
<comment type="caution">
    <text evidence="2">The sequence shown here is derived from an EMBL/GenBank/DDBJ whole genome shotgun (WGS) entry which is preliminary data.</text>
</comment>
<proteinExistence type="predicted"/>
<keyword evidence="1" id="KW-0732">Signal</keyword>
<dbReference type="RefSeq" id="WP_036781524.1">
    <property type="nucleotide sequence ID" value="NZ_AVBG01000003.1"/>
</dbReference>
<dbReference type="STRING" id="1385513.N780_01815"/>
<accession>A0A0A2UVU7</accession>
<protein>
    <recommendedName>
        <fullName evidence="4">Lipoprotein</fullName>
    </recommendedName>
</protein>
<keyword evidence="3" id="KW-1185">Reference proteome</keyword>
<evidence type="ECO:0000313" key="2">
    <source>
        <dbReference type="EMBL" id="KGP92392.1"/>
    </source>
</evidence>
<evidence type="ECO:0008006" key="4">
    <source>
        <dbReference type="Google" id="ProtNLM"/>
    </source>
</evidence>
<feature type="chain" id="PRO_5039727992" description="Lipoprotein" evidence="1">
    <location>
        <begin position="28"/>
        <end position="183"/>
    </location>
</feature>
<dbReference type="OrthoDB" id="2970737at2"/>
<name>A0A0A2UVU7_9BACI</name>
<organism evidence="2 3">
    <name type="scientific">Pontibacillus chungwhensis BH030062</name>
    <dbReference type="NCBI Taxonomy" id="1385513"/>
    <lineage>
        <taxon>Bacteria</taxon>
        <taxon>Bacillati</taxon>
        <taxon>Bacillota</taxon>
        <taxon>Bacilli</taxon>
        <taxon>Bacillales</taxon>
        <taxon>Bacillaceae</taxon>
        <taxon>Pontibacillus</taxon>
    </lineage>
</organism>
<sequence>MKRSIKYILKLIALLSFILTISACSWSEDKDIIYIRHHLEDYNAHTEPFEKGVSVTLSTKEILEGIEEPKLLENIYDTVLYLVKTEKREDHYIIQFGLDSELKSKGTMLSLFRLNYNQSYSREIEYEAFNEKGETASIGHGGGDGEAPYLQSYHFNISEAQLLRGEEWTFKISGLYLLIYSVK</sequence>
<evidence type="ECO:0000313" key="3">
    <source>
        <dbReference type="Proteomes" id="UP000030153"/>
    </source>
</evidence>
<dbReference type="Proteomes" id="UP000030153">
    <property type="component" value="Unassembled WGS sequence"/>
</dbReference>
<dbReference type="eggNOG" id="ENOG5030CGG">
    <property type="taxonomic scope" value="Bacteria"/>
</dbReference>
<evidence type="ECO:0000256" key="1">
    <source>
        <dbReference type="SAM" id="SignalP"/>
    </source>
</evidence>
<dbReference type="PROSITE" id="PS51257">
    <property type="entry name" value="PROKAR_LIPOPROTEIN"/>
    <property type="match status" value="1"/>
</dbReference>